<dbReference type="PANTHER" id="PTHR20854">
    <property type="entry name" value="INOSITOL MONOPHOSPHATASE"/>
    <property type="match status" value="1"/>
</dbReference>
<dbReference type="EMBL" id="UYYB01128803">
    <property type="protein sequence ID" value="VDM84258.1"/>
    <property type="molecule type" value="Genomic_DNA"/>
</dbReference>
<proteinExistence type="inferred from homology"/>
<name>A0A3P7LYQ8_STRVU</name>
<organism evidence="2 3">
    <name type="scientific">Strongylus vulgaris</name>
    <name type="common">Blood worm</name>
    <dbReference type="NCBI Taxonomy" id="40348"/>
    <lineage>
        <taxon>Eukaryota</taxon>
        <taxon>Metazoa</taxon>
        <taxon>Ecdysozoa</taxon>
        <taxon>Nematoda</taxon>
        <taxon>Chromadorea</taxon>
        <taxon>Rhabditida</taxon>
        <taxon>Rhabditina</taxon>
        <taxon>Rhabditomorpha</taxon>
        <taxon>Strongyloidea</taxon>
        <taxon>Strongylidae</taxon>
        <taxon>Strongylus</taxon>
    </lineage>
</organism>
<dbReference type="InterPro" id="IPR000760">
    <property type="entry name" value="Inositol_monophosphatase-like"/>
</dbReference>
<dbReference type="GO" id="GO:0008934">
    <property type="term" value="F:inositol monophosphate 1-phosphatase activity"/>
    <property type="evidence" value="ECO:0007669"/>
    <property type="project" value="TreeGrafter"/>
</dbReference>
<keyword evidence="3" id="KW-1185">Reference proteome</keyword>
<gene>
    <name evidence="2" type="ORF">SVUK_LOCUS19256</name>
</gene>
<comment type="similarity">
    <text evidence="1">Belongs to the inositol monophosphatase superfamily.</text>
</comment>
<sequence>MPCINTPSPLNIDFSRIPLVAICVGLAINKELRAGIVYNPVTRELYTAQVGCGAFRNGFPIHVSSTTGFEIFKWTVGRDRDVERIAVRYCMIVWMHA</sequence>
<dbReference type="PANTHER" id="PTHR20854:SF4">
    <property type="entry name" value="INOSITOL-1-MONOPHOSPHATASE-RELATED"/>
    <property type="match status" value="1"/>
</dbReference>
<dbReference type="Proteomes" id="UP000270094">
    <property type="component" value="Unassembled WGS sequence"/>
</dbReference>
<dbReference type="AlphaFoldDB" id="A0A3P7LYQ8"/>
<dbReference type="Pfam" id="PF00459">
    <property type="entry name" value="Inositol_P"/>
    <property type="match status" value="1"/>
</dbReference>
<protein>
    <submittedName>
        <fullName evidence="2">Uncharacterized protein</fullName>
    </submittedName>
</protein>
<evidence type="ECO:0000313" key="3">
    <source>
        <dbReference type="Proteomes" id="UP000270094"/>
    </source>
</evidence>
<dbReference type="SUPFAM" id="SSF56655">
    <property type="entry name" value="Carbohydrate phosphatase"/>
    <property type="match status" value="1"/>
</dbReference>
<dbReference type="Gene3D" id="3.30.540.10">
    <property type="entry name" value="Fructose-1,6-Bisphosphatase, subunit A, domain 1"/>
    <property type="match status" value="1"/>
</dbReference>
<evidence type="ECO:0000256" key="1">
    <source>
        <dbReference type="ARBA" id="ARBA00009759"/>
    </source>
</evidence>
<evidence type="ECO:0000313" key="2">
    <source>
        <dbReference type="EMBL" id="VDM84258.1"/>
    </source>
</evidence>
<dbReference type="GO" id="GO:0007165">
    <property type="term" value="P:signal transduction"/>
    <property type="evidence" value="ECO:0007669"/>
    <property type="project" value="TreeGrafter"/>
</dbReference>
<reference evidence="2 3" key="1">
    <citation type="submission" date="2018-11" db="EMBL/GenBank/DDBJ databases">
        <authorList>
            <consortium name="Pathogen Informatics"/>
        </authorList>
    </citation>
    <scope>NUCLEOTIDE SEQUENCE [LARGE SCALE GENOMIC DNA]</scope>
</reference>
<dbReference type="GO" id="GO:0006020">
    <property type="term" value="P:inositol metabolic process"/>
    <property type="evidence" value="ECO:0007669"/>
    <property type="project" value="TreeGrafter"/>
</dbReference>
<dbReference type="OrthoDB" id="10254945at2759"/>
<accession>A0A3P7LYQ8</accession>